<organism evidence="1 2">
    <name type="scientific">Candidatus Methanomarinus sp</name>
    <dbReference type="NCBI Taxonomy" id="3386244"/>
    <lineage>
        <taxon>Archaea</taxon>
        <taxon>Methanobacteriati</taxon>
        <taxon>Methanobacteriota</taxon>
        <taxon>Stenosarchaea group</taxon>
        <taxon>Methanomicrobia</taxon>
        <taxon>Methanosarcinales</taxon>
        <taxon>ANME-2 cluster</taxon>
        <taxon>Candidatus Methanocomedenaceae</taxon>
        <taxon>Candidatus Methanomarinus</taxon>
    </lineage>
</organism>
<accession>A0AC61S9P1</accession>
<evidence type="ECO:0000313" key="1">
    <source>
        <dbReference type="EMBL" id="TKY91451.1"/>
    </source>
</evidence>
<comment type="caution">
    <text evidence="1">The sequence shown here is derived from an EMBL/GenBank/DDBJ whole genome shotgun (WGS) entry which is preliminary data.</text>
</comment>
<gene>
    <name evidence="1" type="ORF">C5S46_05770</name>
</gene>
<dbReference type="EMBL" id="QYBA01000193">
    <property type="protein sequence ID" value="TKY91451.1"/>
    <property type="molecule type" value="Genomic_DNA"/>
</dbReference>
<sequence length="159" mass="17410">MNILQKFFRISCRVMAKVIFPSAFRVFLLRMAGVKIGKNVTINDDFRLACDVGYEGNLLIEDRVAIASDTTFILTSNPNFSKLSELKEVSPLIKVGNIKIKHDAWIGAGCIILPDVTIGEYSIVGAGSVVTKNVPSFTIVVGVPAKIVRKIVEDNLEVL</sequence>
<keyword evidence="1" id="KW-0012">Acyltransferase</keyword>
<name>A0AC61S9P1_9EURY</name>
<keyword evidence="1" id="KW-0808">Transferase</keyword>
<dbReference type="Proteomes" id="UP000315423">
    <property type="component" value="Unassembled WGS sequence"/>
</dbReference>
<reference evidence="1" key="1">
    <citation type="submission" date="2018-09" db="EMBL/GenBank/DDBJ databases">
        <title>A genomic encyclopedia of anaerobic methanotrophic archaea.</title>
        <authorList>
            <person name="Skennerton C.T."/>
            <person name="Chadwick G.L."/>
            <person name="Laso-Perez R."/>
            <person name="Leu A.O."/>
            <person name="Speth D.R."/>
            <person name="Yu H."/>
            <person name="Morgan-Lang C."/>
            <person name="Hatzenpichler R."/>
            <person name="Goudeau D."/>
            <person name="Malmstrom R."/>
            <person name="Woyke T."/>
            <person name="Hallam S."/>
            <person name="Tyson G.W."/>
            <person name="Wegener G."/>
            <person name="Boetius A."/>
            <person name="Orphan V.J."/>
        </authorList>
    </citation>
    <scope>NUCLEOTIDE SEQUENCE</scope>
    <source>
        <strain evidence="1">CONS3730D10UFb2</strain>
    </source>
</reference>
<evidence type="ECO:0000313" key="2">
    <source>
        <dbReference type="Proteomes" id="UP000315423"/>
    </source>
</evidence>
<protein>
    <submittedName>
        <fullName evidence="1">Acyltransferase</fullName>
    </submittedName>
</protein>
<proteinExistence type="predicted"/>